<dbReference type="EC" id="2.7.7.18" evidence="4"/>
<evidence type="ECO:0000256" key="8">
    <source>
        <dbReference type="ARBA" id="ARBA00022741"/>
    </source>
</evidence>
<dbReference type="PANTHER" id="PTHR39321:SF3">
    <property type="entry name" value="PHOSPHOPANTETHEINE ADENYLYLTRANSFERASE"/>
    <property type="match status" value="1"/>
</dbReference>
<keyword evidence="8" id="KW-0547">Nucleotide-binding</keyword>
<evidence type="ECO:0000256" key="13">
    <source>
        <dbReference type="ARBA" id="ARBA00033353"/>
    </source>
</evidence>
<keyword evidence="17" id="KW-1185">Reference proteome</keyword>
<comment type="similarity">
    <text evidence="3">Belongs to the NadD family.</text>
</comment>
<evidence type="ECO:0000256" key="10">
    <source>
        <dbReference type="ARBA" id="ARBA00023027"/>
    </source>
</evidence>
<dbReference type="PANTHER" id="PTHR39321">
    <property type="entry name" value="NICOTINATE-NUCLEOTIDE ADENYLYLTRANSFERASE-RELATED"/>
    <property type="match status" value="1"/>
</dbReference>
<comment type="pathway">
    <text evidence="2">Cofactor biosynthesis; NAD(+) biosynthesis; deamido-NAD(+) from nicotinate D-ribonucleotide: step 1/1.</text>
</comment>
<comment type="catalytic activity">
    <reaction evidence="14">
        <text>nicotinate beta-D-ribonucleotide + ATP + H(+) = deamido-NAD(+) + diphosphate</text>
        <dbReference type="Rhea" id="RHEA:22860"/>
        <dbReference type="ChEBI" id="CHEBI:15378"/>
        <dbReference type="ChEBI" id="CHEBI:30616"/>
        <dbReference type="ChEBI" id="CHEBI:33019"/>
        <dbReference type="ChEBI" id="CHEBI:57502"/>
        <dbReference type="ChEBI" id="CHEBI:58437"/>
        <dbReference type="EC" id="2.7.7.18"/>
    </reaction>
</comment>
<dbReference type="CDD" id="cd02165">
    <property type="entry name" value="NMNAT"/>
    <property type="match status" value="1"/>
</dbReference>
<dbReference type="InterPro" id="IPR005248">
    <property type="entry name" value="NadD/NMNAT"/>
</dbReference>
<comment type="function">
    <text evidence="1">Catalyzes the reversible adenylation of nicotinate mononucleotide (NaMN) to nicotinic acid adenine dinucleotide (NaAD).</text>
</comment>
<evidence type="ECO:0000256" key="11">
    <source>
        <dbReference type="ARBA" id="ARBA00031253"/>
    </source>
</evidence>
<reference evidence="17" key="1">
    <citation type="journal article" date="2019" name="Int. J. Syst. Evol. Microbiol.">
        <title>The Global Catalogue of Microorganisms (GCM) 10K type strain sequencing project: providing services to taxonomists for standard genome sequencing and annotation.</title>
        <authorList>
            <consortium name="The Broad Institute Genomics Platform"/>
            <consortium name="The Broad Institute Genome Sequencing Center for Infectious Disease"/>
            <person name="Wu L."/>
            <person name="Ma J."/>
        </authorList>
    </citation>
    <scope>NUCLEOTIDE SEQUENCE [LARGE SCALE GENOMIC DNA]</scope>
    <source>
        <strain evidence="17">KCTC 52438</strain>
    </source>
</reference>
<sequence length="181" mass="20726">MIGIFGSAFNPPTLGHKDAILQAAQDCNKILLVPSASHAFGKTMLPYELRYRMLMGFIQDIQPDVSCELEVCDIEHQMLNEGMTPIYTFDVMDRLESELNTTKLAFIMGPDNANPTTWQKFYKHQEIDARWKKIICDEQAPIRSTLLRDKIADRASDQELLTFTTPSVVNLIRAERLYQKN</sequence>
<evidence type="ECO:0000256" key="4">
    <source>
        <dbReference type="ARBA" id="ARBA00012389"/>
    </source>
</evidence>
<evidence type="ECO:0000256" key="6">
    <source>
        <dbReference type="ARBA" id="ARBA00022679"/>
    </source>
</evidence>
<dbReference type="GO" id="GO:0016779">
    <property type="term" value="F:nucleotidyltransferase activity"/>
    <property type="evidence" value="ECO:0007669"/>
    <property type="project" value="UniProtKB-KW"/>
</dbReference>
<evidence type="ECO:0000256" key="14">
    <source>
        <dbReference type="ARBA" id="ARBA00048721"/>
    </source>
</evidence>
<dbReference type="Proteomes" id="UP001595476">
    <property type="component" value="Unassembled WGS sequence"/>
</dbReference>
<keyword evidence="6" id="KW-0808">Transferase</keyword>
<name>A0ABV7HD00_9GAMM</name>
<accession>A0ABV7HD00</accession>
<dbReference type="Pfam" id="PF01467">
    <property type="entry name" value="CTP_transf_like"/>
    <property type="match status" value="1"/>
</dbReference>
<gene>
    <name evidence="16" type="ORF">ACFOEK_05925</name>
</gene>
<evidence type="ECO:0000256" key="1">
    <source>
        <dbReference type="ARBA" id="ARBA00002324"/>
    </source>
</evidence>
<proteinExistence type="inferred from homology"/>
<keyword evidence="10" id="KW-0520">NAD</keyword>
<keyword evidence="5" id="KW-0662">Pyridine nucleotide biosynthesis</keyword>
<evidence type="ECO:0000259" key="15">
    <source>
        <dbReference type="Pfam" id="PF01467"/>
    </source>
</evidence>
<organism evidence="16 17">
    <name type="scientific">Litoribrevibacter euphylliae</name>
    <dbReference type="NCBI Taxonomy" id="1834034"/>
    <lineage>
        <taxon>Bacteria</taxon>
        <taxon>Pseudomonadati</taxon>
        <taxon>Pseudomonadota</taxon>
        <taxon>Gammaproteobacteria</taxon>
        <taxon>Oceanospirillales</taxon>
        <taxon>Oceanospirillaceae</taxon>
        <taxon>Litoribrevibacter</taxon>
    </lineage>
</organism>
<evidence type="ECO:0000256" key="7">
    <source>
        <dbReference type="ARBA" id="ARBA00022695"/>
    </source>
</evidence>
<dbReference type="InterPro" id="IPR004821">
    <property type="entry name" value="Cyt_trans-like"/>
</dbReference>
<evidence type="ECO:0000256" key="5">
    <source>
        <dbReference type="ARBA" id="ARBA00022642"/>
    </source>
</evidence>
<keyword evidence="7 16" id="KW-0548">Nucleotidyltransferase</keyword>
<evidence type="ECO:0000256" key="3">
    <source>
        <dbReference type="ARBA" id="ARBA00009014"/>
    </source>
</evidence>
<protein>
    <recommendedName>
        <fullName evidence="4">nicotinate-nucleotide adenylyltransferase</fullName>
        <ecNumber evidence="4">2.7.7.18</ecNumber>
    </recommendedName>
    <alternativeName>
        <fullName evidence="13">Deamido-NAD(+) diphosphorylase</fullName>
    </alternativeName>
    <alternativeName>
        <fullName evidence="12">Deamido-NAD(+) pyrophosphorylase</fullName>
    </alternativeName>
    <alternativeName>
        <fullName evidence="11">Nicotinate mononucleotide adenylyltransferase</fullName>
    </alternativeName>
</protein>
<dbReference type="NCBIfam" id="TIGR00125">
    <property type="entry name" value="cyt_tran_rel"/>
    <property type="match status" value="1"/>
</dbReference>
<evidence type="ECO:0000313" key="17">
    <source>
        <dbReference type="Proteomes" id="UP001595476"/>
    </source>
</evidence>
<comment type="caution">
    <text evidence="16">The sequence shown here is derived from an EMBL/GenBank/DDBJ whole genome shotgun (WGS) entry which is preliminary data.</text>
</comment>
<dbReference type="InterPro" id="IPR014729">
    <property type="entry name" value="Rossmann-like_a/b/a_fold"/>
</dbReference>
<feature type="domain" description="Cytidyltransferase-like" evidence="15">
    <location>
        <begin position="4"/>
        <end position="149"/>
    </location>
</feature>
<dbReference type="SUPFAM" id="SSF52374">
    <property type="entry name" value="Nucleotidylyl transferase"/>
    <property type="match status" value="1"/>
</dbReference>
<evidence type="ECO:0000313" key="16">
    <source>
        <dbReference type="EMBL" id="MFC3150553.1"/>
    </source>
</evidence>
<keyword evidence="9" id="KW-0067">ATP-binding</keyword>
<evidence type="ECO:0000256" key="12">
    <source>
        <dbReference type="ARBA" id="ARBA00033140"/>
    </source>
</evidence>
<dbReference type="RefSeq" id="WP_386717554.1">
    <property type="nucleotide sequence ID" value="NZ_JBHRSZ010000002.1"/>
</dbReference>
<evidence type="ECO:0000256" key="2">
    <source>
        <dbReference type="ARBA" id="ARBA00005019"/>
    </source>
</evidence>
<evidence type="ECO:0000256" key="9">
    <source>
        <dbReference type="ARBA" id="ARBA00022840"/>
    </source>
</evidence>
<dbReference type="EMBL" id="JBHRSZ010000002">
    <property type="protein sequence ID" value="MFC3150553.1"/>
    <property type="molecule type" value="Genomic_DNA"/>
</dbReference>
<dbReference type="Gene3D" id="3.40.50.620">
    <property type="entry name" value="HUPs"/>
    <property type="match status" value="1"/>
</dbReference>